<dbReference type="PANTHER" id="PTHR35936">
    <property type="entry name" value="MEMBRANE-BOUND LYTIC MUREIN TRANSGLYCOSYLASE F"/>
    <property type="match status" value="1"/>
</dbReference>
<evidence type="ECO:0000259" key="6">
    <source>
        <dbReference type="SMART" id="SM00062"/>
    </source>
</evidence>
<dbReference type="InterPro" id="IPR001638">
    <property type="entry name" value="Solute-binding_3/MltF_N"/>
</dbReference>
<protein>
    <submittedName>
        <fullName evidence="8">Amino acid ABC transporter substrate-binding protein</fullName>
    </submittedName>
</protein>
<evidence type="ECO:0000259" key="7">
    <source>
        <dbReference type="SMART" id="SM00079"/>
    </source>
</evidence>
<feature type="chain" id="PRO_5022852506" evidence="5">
    <location>
        <begin position="23"/>
        <end position="250"/>
    </location>
</feature>
<dbReference type="SMART" id="SM00062">
    <property type="entry name" value="PBPb"/>
    <property type="match status" value="1"/>
</dbReference>
<evidence type="ECO:0000256" key="4">
    <source>
        <dbReference type="RuleBase" id="RU003744"/>
    </source>
</evidence>
<dbReference type="Pfam" id="PF00497">
    <property type="entry name" value="SBP_bac_3"/>
    <property type="match status" value="1"/>
</dbReference>
<name>A0A5A9ZSH8_9RHOB</name>
<dbReference type="RefSeq" id="WP_111363877.1">
    <property type="nucleotide sequence ID" value="NZ_VINQ01000002.1"/>
</dbReference>
<sequence>MTRRRAFLAGLAALPLASALRAGDGDTREVIRIATEGAFPPYNSLDAQGRPQGFEIDLATEICAHLGIQAEWVLNDWPSMIPDLLAGHYDAIMAGMAITPLRARRIAFSREYFPRPGTASGMFVGTHSFQSTEGALIAVQENTIHHDHLVALGMKAQNHPTATAALKAMIDGQADMVFGSPDFLENRALRSRRMMVILGREEIAAGGPAIAFRPGDTALRDRFNAALTTLESDGILDRLNDKWFKPSRDI</sequence>
<dbReference type="SMART" id="SM00079">
    <property type="entry name" value="PBPe"/>
    <property type="match status" value="1"/>
</dbReference>
<evidence type="ECO:0000313" key="8">
    <source>
        <dbReference type="EMBL" id="KAA0920187.1"/>
    </source>
</evidence>
<dbReference type="PROSITE" id="PS01039">
    <property type="entry name" value="SBP_BACTERIAL_3"/>
    <property type="match status" value="1"/>
</dbReference>
<comment type="similarity">
    <text evidence="2 4">Belongs to the bacterial solute-binding protein 3 family.</text>
</comment>
<evidence type="ECO:0000256" key="5">
    <source>
        <dbReference type="SAM" id="SignalP"/>
    </source>
</evidence>
<dbReference type="GO" id="GO:0015276">
    <property type="term" value="F:ligand-gated monoatomic ion channel activity"/>
    <property type="evidence" value="ECO:0007669"/>
    <property type="project" value="InterPro"/>
</dbReference>
<evidence type="ECO:0000256" key="1">
    <source>
        <dbReference type="ARBA" id="ARBA00004196"/>
    </source>
</evidence>
<feature type="domain" description="Ionotropic glutamate receptor C-terminal" evidence="7">
    <location>
        <begin position="30"/>
        <end position="246"/>
    </location>
</feature>
<comment type="caution">
    <text evidence="8">The sequence shown here is derived from an EMBL/GenBank/DDBJ whole genome shotgun (WGS) entry which is preliminary data.</text>
</comment>
<proteinExistence type="inferred from homology"/>
<comment type="subcellular location">
    <subcellularLocation>
        <location evidence="1">Cell envelope</location>
    </subcellularLocation>
</comment>
<keyword evidence="3 5" id="KW-0732">Signal</keyword>
<gene>
    <name evidence="8" type="ORF">FLO80_03455</name>
</gene>
<dbReference type="GO" id="GO:0016020">
    <property type="term" value="C:membrane"/>
    <property type="evidence" value="ECO:0007669"/>
    <property type="project" value="InterPro"/>
</dbReference>
<feature type="signal peptide" evidence="5">
    <location>
        <begin position="1"/>
        <end position="22"/>
    </location>
</feature>
<organism evidence="8 9">
    <name type="scientific">Aquicoccus porphyridii</name>
    <dbReference type="NCBI Taxonomy" id="1852029"/>
    <lineage>
        <taxon>Bacteria</taxon>
        <taxon>Pseudomonadati</taxon>
        <taxon>Pseudomonadota</taxon>
        <taxon>Alphaproteobacteria</taxon>
        <taxon>Rhodobacterales</taxon>
        <taxon>Paracoccaceae</taxon>
        <taxon>Aquicoccus</taxon>
    </lineage>
</organism>
<dbReference type="SUPFAM" id="SSF53850">
    <property type="entry name" value="Periplasmic binding protein-like II"/>
    <property type="match status" value="1"/>
</dbReference>
<dbReference type="AlphaFoldDB" id="A0A5A9ZSH8"/>
<accession>A0A5A9ZSH8</accession>
<reference evidence="8 9" key="1">
    <citation type="submission" date="2019-07" db="EMBL/GenBank/DDBJ databases">
        <title>Aquicoccus porphyridii gen. nov., sp. nov., isolated from a small marine red alga, Porphyridium marinum.</title>
        <authorList>
            <person name="Liu L."/>
        </authorList>
    </citation>
    <scope>NUCLEOTIDE SEQUENCE [LARGE SCALE GENOMIC DNA]</scope>
    <source>
        <strain evidence="8 9">L1 8-17</strain>
    </source>
</reference>
<keyword evidence="9" id="KW-1185">Reference proteome</keyword>
<dbReference type="InterPro" id="IPR018313">
    <property type="entry name" value="SBP_3_CS"/>
</dbReference>
<dbReference type="InterPro" id="IPR001320">
    <property type="entry name" value="Iontro_rcpt_C"/>
</dbReference>
<feature type="domain" description="Solute-binding protein family 3/N-terminal" evidence="6">
    <location>
        <begin position="30"/>
        <end position="247"/>
    </location>
</feature>
<dbReference type="EMBL" id="VINQ01000002">
    <property type="protein sequence ID" value="KAA0920187.1"/>
    <property type="molecule type" value="Genomic_DNA"/>
</dbReference>
<dbReference type="Proteomes" id="UP000325291">
    <property type="component" value="Unassembled WGS sequence"/>
</dbReference>
<evidence type="ECO:0000256" key="3">
    <source>
        <dbReference type="ARBA" id="ARBA00022729"/>
    </source>
</evidence>
<dbReference type="Gene3D" id="3.40.190.10">
    <property type="entry name" value="Periplasmic binding protein-like II"/>
    <property type="match status" value="2"/>
</dbReference>
<evidence type="ECO:0000313" key="9">
    <source>
        <dbReference type="Proteomes" id="UP000325291"/>
    </source>
</evidence>
<dbReference type="PANTHER" id="PTHR35936:SF19">
    <property type="entry name" value="AMINO-ACID-BINDING PROTEIN YXEM-RELATED"/>
    <property type="match status" value="1"/>
</dbReference>
<evidence type="ECO:0000256" key="2">
    <source>
        <dbReference type="ARBA" id="ARBA00010333"/>
    </source>
</evidence>
<dbReference type="GO" id="GO:0030313">
    <property type="term" value="C:cell envelope"/>
    <property type="evidence" value="ECO:0007669"/>
    <property type="project" value="UniProtKB-SubCell"/>
</dbReference>